<dbReference type="Proteomes" id="UP001140817">
    <property type="component" value="Unassembled WGS sequence"/>
</dbReference>
<organism evidence="2 3">
    <name type="scientific">Terrisporobacter muris</name>
    <dbReference type="NCBI Taxonomy" id="2963284"/>
    <lineage>
        <taxon>Bacteria</taxon>
        <taxon>Bacillati</taxon>
        <taxon>Bacillota</taxon>
        <taxon>Clostridia</taxon>
        <taxon>Peptostreptococcales</taxon>
        <taxon>Peptostreptococcaceae</taxon>
        <taxon>Terrisporobacter</taxon>
    </lineage>
</organism>
<evidence type="ECO:0000256" key="1">
    <source>
        <dbReference type="SAM" id="MobiDB-lite"/>
    </source>
</evidence>
<keyword evidence="3" id="KW-1185">Reference proteome</keyword>
<gene>
    <name evidence="2" type="ORF">NSA58_11385</name>
</gene>
<comment type="caution">
    <text evidence="2">The sequence shown here is derived from an EMBL/GenBank/DDBJ whole genome shotgun (WGS) entry which is preliminary data.</text>
</comment>
<feature type="region of interest" description="Disordered" evidence="1">
    <location>
        <begin position="1"/>
        <end position="25"/>
    </location>
</feature>
<evidence type="ECO:0000313" key="3">
    <source>
        <dbReference type="Proteomes" id="UP001140817"/>
    </source>
</evidence>
<sequence>MADKASDFRSKKKDYPSVSPTPELHRKITKRWRRVVPYKKNYEKLTKEQLTRYCRIVYNDMPELRKVAIDSIIKYYKK</sequence>
<dbReference type="RefSeq" id="WP_074429332.1">
    <property type="nucleotide sequence ID" value="NZ_JANKBY010000137.1"/>
</dbReference>
<evidence type="ECO:0000313" key="2">
    <source>
        <dbReference type="EMBL" id="MCR1823391.1"/>
    </source>
</evidence>
<proteinExistence type="predicted"/>
<dbReference type="AlphaFoldDB" id="A0A9X2MBW5"/>
<dbReference type="EMBL" id="JANKBY010000137">
    <property type="protein sequence ID" value="MCR1823391.1"/>
    <property type="molecule type" value="Genomic_DNA"/>
</dbReference>
<name>A0A9X2MBW5_9FIRM</name>
<feature type="compositionally biased region" description="Basic and acidic residues" evidence="1">
    <location>
        <begin position="1"/>
        <end position="15"/>
    </location>
</feature>
<reference evidence="2" key="1">
    <citation type="submission" date="2022-07" db="EMBL/GenBank/DDBJ databases">
        <title>Enhanced cultured diversity of the mouse gut microbiota enables custom-made synthetic communities.</title>
        <authorList>
            <person name="Afrizal A."/>
        </authorList>
    </citation>
    <scope>NUCLEOTIDE SEQUENCE</scope>
    <source>
        <strain evidence="2">DSM 29186</strain>
    </source>
</reference>
<protein>
    <submittedName>
        <fullName evidence="2">Uncharacterized protein</fullName>
    </submittedName>
</protein>
<accession>A0A9X2MBW5</accession>